<feature type="repeat" description="ANK" evidence="3">
    <location>
        <begin position="126"/>
        <end position="158"/>
    </location>
</feature>
<dbReference type="Pfam" id="PF12796">
    <property type="entry name" value="Ank_2"/>
    <property type="match status" value="2"/>
</dbReference>
<dbReference type="InterPro" id="IPR002110">
    <property type="entry name" value="Ankyrin_rpt"/>
</dbReference>
<keyword evidence="2 3" id="KW-0040">ANK repeat</keyword>
<keyword evidence="1" id="KW-0677">Repeat</keyword>
<dbReference type="PROSITE" id="PS50297">
    <property type="entry name" value="ANK_REP_REGION"/>
    <property type="match status" value="2"/>
</dbReference>
<dbReference type="OMA" id="CISTHAI"/>
<name>A0A8W8IDR2_MAGGI</name>
<dbReference type="SUPFAM" id="SSF48403">
    <property type="entry name" value="Ankyrin repeat"/>
    <property type="match status" value="2"/>
</dbReference>
<dbReference type="Pfam" id="PF13606">
    <property type="entry name" value="Ank_3"/>
    <property type="match status" value="1"/>
</dbReference>
<dbReference type="PANTHER" id="PTHR24198:SF165">
    <property type="entry name" value="ANKYRIN REPEAT-CONTAINING PROTEIN-RELATED"/>
    <property type="match status" value="1"/>
</dbReference>
<protein>
    <submittedName>
        <fullName evidence="4">Uncharacterized protein</fullName>
    </submittedName>
</protein>
<reference evidence="4" key="1">
    <citation type="submission" date="2022-08" db="UniProtKB">
        <authorList>
            <consortium name="EnsemblMetazoa"/>
        </authorList>
    </citation>
    <scope>IDENTIFICATION</scope>
    <source>
        <strain evidence="4">05x7-T-G4-1.051#20</strain>
    </source>
</reference>
<evidence type="ECO:0000256" key="3">
    <source>
        <dbReference type="PROSITE-ProRule" id="PRU00023"/>
    </source>
</evidence>
<dbReference type="AlphaFoldDB" id="A0A8W8IDR2"/>
<dbReference type="InterPro" id="IPR036770">
    <property type="entry name" value="Ankyrin_rpt-contain_sf"/>
</dbReference>
<feature type="repeat" description="ANK" evidence="3">
    <location>
        <begin position="93"/>
        <end position="125"/>
    </location>
</feature>
<accession>A0A8W8IDR2</accession>
<dbReference type="PROSITE" id="PS50088">
    <property type="entry name" value="ANK_REPEAT"/>
    <property type="match status" value="3"/>
</dbReference>
<proteinExistence type="predicted"/>
<evidence type="ECO:0000256" key="2">
    <source>
        <dbReference type="ARBA" id="ARBA00023043"/>
    </source>
</evidence>
<evidence type="ECO:0000256" key="1">
    <source>
        <dbReference type="ARBA" id="ARBA00022737"/>
    </source>
</evidence>
<evidence type="ECO:0000313" key="5">
    <source>
        <dbReference type="Proteomes" id="UP000005408"/>
    </source>
</evidence>
<sequence length="643" mass="72019">MNKMEDTVELQHRILALKVQECITNENREMITSLLENISKDLRKRIADQDVQGKSALFLACELGQDDIVHYLIEECNAEVEKEGVIDDVTYNVHVTPLWIAAERGSLNIVRCLVENGADCNGLSQGGLSPLMAACQSDSDDIVYFLCEHGADVNSVSAAGDTCLRKAAGNSELCKFLISQGSNVNQGENGQYPILHLGIKSRNLESVIELVSAGADPNAVDFEGNDALQFAAIVGDADIVQYLMEALKVGEEKIARTYKLLGACAIARDDYDIGIEFWKKALALGKLNTVDVRENPQHLLYKGIKEPNSLTDIEYLENNTKQLILTSLYVLEEMLGRSHGETIHRILMYGTAMSYDEIGEESTRAVMYAFDLLREKHPGLHRMTEYALSQLVRCLYDMYRDNRDDDDDDDDDDITTPTPLTSLHQLHLEILSRVVDFVIKSQSEIENTDDKEKQSMYSVLLQLTLDVIFYFSGSELDAEIEEKYALYLARLVRANLHDGQHRSLLHLTLSRKIDRKIVFMMAAGWRNWYVYLMEMLLQGVNVNSRDIEGNTALHYTAPLTASNCIKRVIKLLVDAGGHVDAVNHGGKSAIECLRENGYTVCEIRYTTLKCLAARAVVLYSLSLPQNIPDHVMDLLKIHGLTAT</sequence>
<dbReference type="OrthoDB" id="6112733at2759"/>
<organism evidence="4 5">
    <name type="scientific">Magallana gigas</name>
    <name type="common">Pacific oyster</name>
    <name type="synonym">Crassostrea gigas</name>
    <dbReference type="NCBI Taxonomy" id="29159"/>
    <lineage>
        <taxon>Eukaryota</taxon>
        <taxon>Metazoa</taxon>
        <taxon>Spiralia</taxon>
        <taxon>Lophotrochozoa</taxon>
        <taxon>Mollusca</taxon>
        <taxon>Bivalvia</taxon>
        <taxon>Autobranchia</taxon>
        <taxon>Pteriomorphia</taxon>
        <taxon>Ostreida</taxon>
        <taxon>Ostreoidea</taxon>
        <taxon>Ostreidae</taxon>
        <taxon>Magallana</taxon>
    </lineage>
</organism>
<feature type="repeat" description="ANK" evidence="3">
    <location>
        <begin position="548"/>
        <end position="584"/>
    </location>
</feature>
<dbReference type="EnsemblMetazoa" id="G13482.4">
    <property type="protein sequence ID" value="G13482.4:cds"/>
    <property type="gene ID" value="G13482"/>
</dbReference>
<dbReference type="PANTHER" id="PTHR24198">
    <property type="entry name" value="ANKYRIN REPEAT AND PROTEIN KINASE DOMAIN-CONTAINING PROTEIN"/>
    <property type="match status" value="1"/>
</dbReference>
<dbReference type="Gene3D" id="1.25.40.20">
    <property type="entry name" value="Ankyrin repeat-containing domain"/>
    <property type="match status" value="4"/>
</dbReference>
<dbReference type="SMART" id="SM00248">
    <property type="entry name" value="ANK"/>
    <property type="match status" value="7"/>
</dbReference>
<dbReference type="Proteomes" id="UP000005408">
    <property type="component" value="Unassembled WGS sequence"/>
</dbReference>
<keyword evidence="5" id="KW-1185">Reference proteome</keyword>
<evidence type="ECO:0000313" key="4">
    <source>
        <dbReference type="EnsemblMetazoa" id="G13482.4:cds"/>
    </source>
</evidence>